<dbReference type="PANTHER" id="PTHR10628:SF30">
    <property type="entry name" value="EXO-ALPHA-SIALIDASE"/>
    <property type="match status" value="1"/>
</dbReference>
<reference evidence="7 8" key="1">
    <citation type="submission" date="2015-01" db="EMBL/GenBank/DDBJ databases">
        <title>Enhanced salinomycin production by adjusting the supply of polyketide extender units in Streptomyce albus DSM 41398.</title>
        <authorList>
            <person name="Lu C."/>
        </authorList>
    </citation>
    <scope>NUCLEOTIDE SEQUENCE [LARGE SCALE GENOMIC DNA]</scope>
    <source>
        <strain evidence="8">ATCC 21838 / DSM 41398 / FERM P-419 / JCM 4703 / NBRC 107858</strain>
    </source>
</reference>
<feature type="region of interest" description="Disordered" evidence="4">
    <location>
        <begin position="689"/>
        <end position="709"/>
    </location>
</feature>
<gene>
    <name evidence="7" type="ORF">SLNWT_1035</name>
</gene>
<keyword evidence="5" id="KW-0732">Signal</keyword>
<accession>A0A0B5ERN2</accession>
<dbReference type="EMBL" id="CP010519">
    <property type="protein sequence ID" value="AJE81411.1"/>
    <property type="molecule type" value="Genomic_DNA"/>
</dbReference>
<dbReference type="InterPro" id="IPR026856">
    <property type="entry name" value="Sialidase_fam"/>
</dbReference>
<evidence type="ECO:0000313" key="8">
    <source>
        <dbReference type="Proteomes" id="UP000031523"/>
    </source>
</evidence>
<dbReference type="GO" id="GO:0005737">
    <property type="term" value="C:cytoplasm"/>
    <property type="evidence" value="ECO:0007669"/>
    <property type="project" value="TreeGrafter"/>
</dbReference>
<evidence type="ECO:0000313" key="7">
    <source>
        <dbReference type="EMBL" id="AJE81411.1"/>
    </source>
</evidence>
<comment type="similarity">
    <text evidence="2">Belongs to the glycosyl hydrolase 33 family.</text>
</comment>
<evidence type="ECO:0000256" key="2">
    <source>
        <dbReference type="ARBA" id="ARBA00009348"/>
    </source>
</evidence>
<dbReference type="InterPro" id="IPR036278">
    <property type="entry name" value="Sialidase_sf"/>
</dbReference>
<evidence type="ECO:0000256" key="1">
    <source>
        <dbReference type="ARBA" id="ARBA00000427"/>
    </source>
</evidence>
<sequence length="982" mass="100667">MRPLLPARARPGTVLLVLAALLAGSLAGAPPAGAAEGPSGPGDPVVHTFEEAPVGAAPPGCAPTEGASAAVVSDVRGQDSARSLRVRDTSTTGRTDLACPGPTRLGARLGFAMRPEALPNGFLFSVLGRFEGGGAARPVFHFQAAPDGSLRWQDGTGWQALAPAGTVAPGRWDRITVEVPRDRGAAYLYVGDAYAGRAAPAGGKVAALTGHQFSGAGTAPTGDDVFVDDVSFGPASQDTTATRDFDAEMPGQPPSGCTAPANAAPAVVSDVRGEASPRALRILDTSAAQGVETTCPAPAAPSGTLAFSVRPEALPNGFTFGLLGHRAGGGAPSPGFHFLAGPGGTLSWYDGSAWRQLTPAGTLPTGRWTGVEVAVAADRSGAEVRVGGASVGRAGPVAGAALQDLSGYRFGSAGSAPTGDDVSVDRVAFGPATAARGHESDPVGSVPPGCAAPAGATAATVSDARGKDSARSLRVRDASATGRTELDCLHAPRRATELAFWAYPESLPNGFTFSLLGHTAGVSGAPAPVFHLSVTPQGALRWYDGLGWTQLAAPGTVPTGQWSELAVRVPEDTARAQLLVGGRVVGEAGSWGMREADDLTGYRFGGSGTAPTGDDVFLDGIRFGPPSAQVPAPAGPFAVGPTVTVDQVEQGNLQMPNSAARLPGGETLAVYPRHGDAVDAVGTELVATPDDGRSWRKQPARNPFPDEQSSYVTQLAGGDLLAVNYLTFMVPGSNNTRATVRTARSSDGGATWRRGNGTMTAPGPMKPIPSGKGLGGFVLINRVLENPDGSLYQSAYGYYTGDAKYRQVLLVSTDGGVDWSVRSTVAVDPGLSGEASYEGFDEGSVVRLADGSLLTLMRTGNYRPLYQARSTDDGRTWSAPQVLRAGPDGGQPVTGIRPELTLMGDGRLVLLIGRPGMSMLLSEDGSGTSWSAPQAVDYRNSGNGTSVAIGPDRLLLIGDRGADWTPGADSHRRIWSRLVTVR</sequence>
<dbReference type="SUPFAM" id="SSF49899">
    <property type="entry name" value="Concanavalin A-like lectins/glucanases"/>
    <property type="match status" value="1"/>
</dbReference>
<feature type="region of interest" description="Disordered" evidence="4">
    <location>
        <begin position="433"/>
        <end position="454"/>
    </location>
</feature>
<comment type="catalytic activity">
    <reaction evidence="1">
        <text>Hydrolysis of alpha-(2-&gt;3)-, alpha-(2-&gt;6)-, alpha-(2-&gt;8)- glycosidic linkages of terminal sialic acid residues in oligosaccharides, glycoproteins, glycolipids, colominic acid and synthetic substrates.</text>
        <dbReference type="EC" id="3.2.1.18"/>
    </reaction>
</comment>
<keyword evidence="8" id="KW-1185">Reference proteome</keyword>
<evidence type="ECO:0000256" key="5">
    <source>
        <dbReference type="SAM" id="SignalP"/>
    </source>
</evidence>
<dbReference type="CDD" id="cd15482">
    <property type="entry name" value="Sialidase_non-viral"/>
    <property type="match status" value="1"/>
</dbReference>
<feature type="chain" id="PRO_5002101347" description="exo-alpha-sialidase" evidence="5">
    <location>
        <begin position="35"/>
        <end position="982"/>
    </location>
</feature>
<feature type="compositionally biased region" description="Low complexity" evidence="4">
    <location>
        <begin position="442"/>
        <end position="454"/>
    </location>
</feature>
<dbReference type="EC" id="3.2.1.18" evidence="3"/>
<protein>
    <recommendedName>
        <fullName evidence="3">exo-alpha-sialidase</fullName>
        <ecNumber evidence="3">3.2.1.18</ecNumber>
    </recommendedName>
</protein>
<evidence type="ECO:0000256" key="4">
    <source>
        <dbReference type="SAM" id="MobiDB-lite"/>
    </source>
</evidence>
<dbReference type="GO" id="GO:0009313">
    <property type="term" value="P:oligosaccharide catabolic process"/>
    <property type="evidence" value="ECO:0007669"/>
    <property type="project" value="TreeGrafter"/>
</dbReference>
<dbReference type="InterPro" id="IPR013320">
    <property type="entry name" value="ConA-like_dom_sf"/>
</dbReference>
<proteinExistence type="inferred from homology"/>
<dbReference type="KEGG" id="sals:SLNWT_1035"/>
<dbReference type="Pfam" id="PF13088">
    <property type="entry name" value="BNR_2"/>
    <property type="match status" value="1"/>
</dbReference>
<dbReference type="AlphaFoldDB" id="A0A0B5ERN2"/>
<name>A0A0B5ERN2_STRA4</name>
<dbReference type="GO" id="GO:0006689">
    <property type="term" value="P:ganglioside catabolic process"/>
    <property type="evidence" value="ECO:0007669"/>
    <property type="project" value="TreeGrafter"/>
</dbReference>
<evidence type="ECO:0000256" key="3">
    <source>
        <dbReference type="ARBA" id="ARBA00012733"/>
    </source>
</evidence>
<dbReference type="InterPro" id="IPR011040">
    <property type="entry name" value="Sialidase"/>
</dbReference>
<dbReference type="GO" id="GO:0004308">
    <property type="term" value="F:exo-alpha-sialidase activity"/>
    <property type="evidence" value="ECO:0007669"/>
    <property type="project" value="UniProtKB-EC"/>
</dbReference>
<dbReference type="SUPFAM" id="SSF50939">
    <property type="entry name" value="Sialidases"/>
    <property type="match status" value="1"/>
</dbReference>
<dbReference type="Gene3D" id="2.120.10.10">
    <property type="match status" value="1"/>
</dbReference>
<feature type="signal peptide" evidence="5">
    <location>
        <begin position="1"/>
        <end position="34"/>
    </location>
</feature>
<dbReference type="PANTHER" id="PTHR10628">
    <property type="entry name" value="SIALIDASE"/>
    <property type="match status" value="1"/>
</dbReference>
<dbReference type="GO" id="GO:0016020">
    <property type="term" value="C:membrane"/>
    <property type="evidence" value="ECO:0007669"/>
    <property type="project" value="TreeGrafter"/>
</dbReference>
<feature type="domain" description="Sialidase" evidence="6">
    <location>
        <begin position="732"/>
        <end position="934"/>
    </location>
</feature>
<organism evidence="7 8">
    <name type="scientific">Streptomyces albus (strain ATCC 21838 / DSM 41398 / FERM P-419 / JCM 4703 / NBRC 107858)</name>
    <dbReference type="NCBI Taxonomy" id="1081613"/>
    <lineage>
        <taxon>Bacteria</taxon>
        <taxon>Bacillati</taxon>
        <taxon>Actinomycetota</taxon>
        <taxon>Actinomycetes</taxon>
        <taxon>Kitasatosporales</taxon>
        <taxon>Streptomycetaceae</taxon>
        <taxon>Streptomyces</taxon>
    </lineage>
</organism>
<evidence type="ECO:0000259" key="6">
    <source>
        <dbReference type="Pfam" id="PF13088"/>
    </source>
</evidence>
<feature type="region of interest" description="Disordered" evidence="4">
    <location>
        <begin position="741"/>
        <end position="767"/>
    </location>
</feature>
<dbReference type="Proteomes" id="UP000031523">
    <property type="component" value="Chromosome"/>
</dbReference>